<reference evidence="3" key="3">
    <citation type="submission" date="2019-04" db="EMBL/GenBank/DDBJ databases">
        <authorList>
            <person name="Howe K."/>
            <person name="Paulini M."/>
            <person name="Williams G."/>
        </authorList>
    </citation>
    <scope>NUCLEOTIDE SEQUENCE [LARGE SCALE GENOMIC DNA]</scope>
    <source>
        <strain evidence="3">FR3</strain>
    </source>
</reference>
<evidence type="ECO:0000313" key="2">
    <source>
        <dbReference type="EMBL" id="CRZ24357.1"/>
    </source>
</evidence>
<reference evidence="2" key="2">
    <citation type="submission" date="2012-12" db="EMBL/GenBank/DDBJ databases">
        <authorList>
            <person name="Gao Y.W."/>
            <person name="Fan S.T."/>
            <person name="Sun H.T."/>
            <person name="Wang Z."/>
            <person name="Gao X.L."/>
            <person name="Li Y.G."/>
            <person name="Wang T.C."/>
            <person name="Zhang K."/>
            <person name="Xu W.W."/>
            <person name="Yu Z.J."/>
            <person name="Xia X.Z."/>
        </authorList>
    </citation>
    <scope>NUCLEOTIDE SEQUENCE</scope>
    <source>
        <strain evidence="2">FR3</strain>
    </source>
</reference>
<keyword evidence="1" id="KW-0472">Membrane</keyword>
<evidence type="ECO:0000313" key="5">
    <source>
        <dbReference type="WBParaSite" id="Bm4391a.1"/>
    </source>
</evidence>
<dbReference type="STRING" id="6279.A0A0H5S6J2"/>
<proteinExistence type="predicted"/>
<dbReference type="GeneID" id="6101651"/>
<dbReference type="OMA" id="PWARYQF"/>
<dbReference type="AlphaFoldDB" id="A0A0H5S6J2"/>
<reference evidence="5" key="4">
    <citation type="submission" date="2020-12" db="UniProtKB">
        <authorList>
            <consortium name="WormBaseParasite"/>
        </authorList>
    </citation>
    <scope>IDENTIFICATION</scope>
</reference>
<dbReference type="KEGG" id="bmy:BM_BM4391"/>
<evidence type="ECO:0000256" key="1">
    <source>
        <dbReference type="SAM" id="Phobius"/>
    </source>
</evidence>
<accession>A0A0H5S6J2</accession>
<gene>
    <name evidence="2 5" type="primary">Bma-nlf-1</name>
    <name evidence="3" type="ORF">BM_BM4391</name>
    <name evidence="2" type="ORF">BM_Bm4391</name>
</gene>
<name>A0A0H5S6J2_BRUMA</name>
<dbReference type="Proteomes" id="UP000006672">
    <property type="component" value="Unassembled WGS sequence"/>
</dbReference>
<organism evidence="2">
    <name type="scientific">Brugia malayi</name>
    <name type="common">Filarial nematode worm</name>
    <dbReference type="NCBI Taxonomy" id="6279"/>
    <lineage>
        <taxon>Eukaryota</taxon>
        <taxon>Metazoa</taxon>
        <taxon>Ecdysozoa</taxon>
        <taxon>Nematoda</taxon>
        <taxon>Chromadorea</taxon>
        <taxon>Rhabditida</taxon>
        <taxon>Spirurina</taxon>
        <taxon>Spiruromorpha</taxon>
        <taxon>Filarioidea</taxon>
        <taxon>Onchocercidae</taxon>
        <taxon>Brugia</taxon>
    </lineage>
</organism>
<dbReference type="RefSeq" id="XP_001898210.2">
    <property type="nucleotide sequence ID" value="XM_001898175.2"/>
</dbReference>
<evidence type="ECO:0000313" key="3">
    <source>
        <dbReference type="EMBL" id="VIO89082.1"/>
    </source>
</evidence>
<evidence type="ECO:0000313" key="4">
    <source>
        <dbReference type="Proteomes" id="UP000006672"/>
    </source>
</evidence>
<dbReference type="CTD" id="6101651"/>
<dbReference type="EMBL" id="LN856957">
    <property type="protein sequence ID" value="CRZ24357.1"/>
    <property type="molecule type" value="Genomic_DNA"/>
</dbReference>
<keyword evidence="4" id="KW-1185">Reference proteome</keyword>
<dbReference type="WBParaSite" id="Bm4391a.1">
    <property type="protein sequence ID" value="Bm4391a.1"/>
    <property type="gene ID" value="WBGene00224652"/>
</dbReference>
<protein>
    <submittedName>
        <fullName evidence="2 5">BMA-NLF-1</fullName>
    </submittedName>
</protein>
<dbReference type="EMBL" id="CAAKNF010000196">
    <property type="protein sequence ID" value="VIO89082.1"/>
    <property type="molecule type" value="Genomic_DNA"/>
</dbReference>
<keyword evidence="1" id="KW-1133">Transmembrane helix</keyword>
<feature type="transmembrane region" description="Helical" evidence="1">
    <location>
        <begin position="209"/>
        <end position="233"/>
    </location>
</feature>
<reference evidence="2 4" key="1">
    <citation type="journal article" date="2007" name="Science">
        <title>Draft genome of the filarial nematode parasite Brugia malayi.</title>
        <authorList>
            <person name="Ghedin E."/>
            <person name="Wang S."/>
            <person name="Spiro D."/>
            <person name="Caler E."/>
            <person name="Zhao Q."/>
            <person name="Crabtree J."/>
            <person name="Allen J.E."/>
            <person name="Delcher A.L."/>
            <person name="Guiliano D.B."/>
            <person name="Miranda-Saavedra D."/>
            <person name="Angiuoli S.V."/>
            <person name="Creasy T."/>
            <person name="Amedeo P."/>
            <person name="Haas B."/>
            <person name="El-Sayed N.M."/>
            <person name="Wortman J.R."/>
            <person name="Feldblyum T."/>
            <person name="Tallon L."/>
            <person name="Schatz M."/>
            <person name="Shumway M."/>
            <person name="Koo H."/>
            <person name="Salzberg S.L."/>
            <person name="Schobel S."/>
            <person name="Pertea M."/>
            <person name="Pop M."/>
            <person name="White O."/>
            <person name="Barton G.J."/>
            <person name="Carlow C.K."/>
            <person name="Crawford M.J."/>
            <person name="Daub J."/>
            <person name="Dimmic M.W."/>
            <person name="Estes C.F."/>
            <person name="Foster J.M."/>
            <person name="Ganatra M."/>
            <person name="Gregory W.F."/>
            <person name="Johnson N.M."/>
            <person name="Jin J."/>
            <person name="Komuniecki R."/>
            <person name="Korf I."/>
            <person name="Kumar S."/>
            <person name="Laney S."/>
            <person name="Li B.W."/>
            <person name="Li W."/>
            <person name="Lindblom T.H."/>
            <person name="Lustigman S."/>
            <person name="Ma D."/>
            <person name="Maina C.V."/>
            <person name="Martin D.M."/>
            <person name="McCarter J.P."/>
            <person name="McReynolds L."/>
            <person name="Mitreva M."/>
            <person name="Nutman T.B."/>
            <person name="Parkinson J."/>
            <person name="Peregrin-Alvarez J.M."/>
            <person name="Poole C."/>
            <person name="Ren Q."/>
            <person name="Saunders L."/>
            <person name="Sluder A.E."/>
            <person name="Smith K."/>
            <person name="Stanke M."/>
            <person name="Unnasch T.R."/>
            <person name="Ware J."/>
            <person name="Wei A.D."/>
            <person name="Weil G."/>
            <person name="Williams D.J."/>
            <person name="Zhang Y."/>
            <person name="Williams S.A."/>
            <person name="Fraser-Liggett C."/>
            <person name="Slatko B."/>
            <person name="Blaxter M.L."/>
            <person name="Scott A.L."/>
        </authorList>
    </citation>
    <scope>NUCLEOTIDE SEQUENCE</scope>
    <source>
        <strain evidence="2 4">FR3</strain>
    </source>
</reference>
<dbReference type="OrthoDB" id="10047996at2759"/>
<keyword evidence="1" id="KW-0812">Transmembrane</keyword>
<sequence length="740" mass="83509">MHASKEKRRRGTAIEVTSTSANVDAESIVTTDVKSVTSAACAVPSCNTDKDTCICWTKLLSDSPADSTRFCSNEQRRVNWSKRYHWYHEQQQTIKKLHSGSDSQISSAIVEFDNYSQSGKYLLLSNERLLLTSRSHGNNSSAREEEESCCFSRERIVYQSYRDLRCTSTQQYNTASSSLSSSIRSQNPTIHHYRYQQRSRCILYANLKLFIYWHAFSLLACFAATGLCVRAAISESFLNDMKHTENDIPDLLQQSLKYTASISTSATTTDNLISTRLNPFLRHSRSTSVRLGLSLDSVCYIWSSMAPLDLCKLAPWARYQFLRKISIFNRDCLEENNIKAAQLFRLTPGYVNDEADLRMRAKFLRANVEGQDCILAPAGAQQCLSCFQKIDRGLKKVDKAYENFNLTLHRFDCMLAVDTASATRPFSPNGSCTDCKIWYRKWLVVNLLNLWSVPPCINWCYYVQLACPHLATSKVVDYAGHPSFQCRDLHIPSVGVPRDPDLVKSTTLTSSFSKKKSVVASKCACLHPCDLEEFYNLVDVTRTAQQNRPNSYSNTILMTSDEEEDFFPSHQHCMVRHYFCGSLKDEIEGHRVTRRSSTTSASAVGENLPNFKLDDVSLSSYVIGIANFMRSPDSTGAVPHRQDSAIQETFTDPVGYVSEWWTKHRARRSQFNAKTVATVATNNFTPTTAPVTIGSSTPTTIISSGVDWRGTKWSICSGIFIYTLHTLFSSLLLLRRPPLL</sequence>
<accession>A0A4E9F040</accession>